<evidence type="ECO:0000259" key="8">
    <source>
        <dbReference type="Pfam" id="PF23559"/>
    </source>
</evidence>
<dbReference type="InterPro" id="IPR027417">
    <property type="entry name" value="P-loop_NTPase"/>
</dbReference>
<evidence type="ECO:0000256" key="3">
    <source>
        <dbReference type="ARBA" id="ARBA00022737"/>
    </source>
</evidence>
<protein>
    <recommendedName>
        <fullName evidence="12">NB-ARC domain-containing protein</fullName>
    </recommendedName>
</protein>
<evidence type="ECO:0000256" key="1">
    <source>
        <dbReference type="ARBA" id="ARBA00008894"/>
    </source>
</evidence>
<reference evidence="10 11" key="2">
    <citation type="submission" date="2020-07" db="EMBL/GenBank/DDBJ databases">
        <title>Genome assembly of wild tea tree DASZ reveals pedigree and selection history of tea varieties.</title>
        <authorList>
            <person name="Zhang W."/>
        </authorList>
    </citation>
    <scope>NUCLEOTIDE SEQUENCE [LARGE SCALE GENOMIC DNA]</scope>
    <source>
        <strain evidence="11">cv. G240</strain>
        <tissue evidence="10">Leaf</tissue>
    </source>
</reference>
<dbReference type="PANTHER" id="PTHR36766:SF70">
    <property type="entry name" value="DISEASE RESISTANCE PROTEIN RGA4"/>
    <property type="match status" value="1"/>
</dbReference>
<dbReference type="PANTHER" id="PTHR36766">
    <property type="entry name" value="PLANT BROAD-SPECTRUM MILDEW RESISTANCE PROTEIN RPW8"/>
    <property type="match status" value="1"/>
</dbReference>
<evidence type="ECO:0000256" key="4">
    <source>
        <dbReference type="ARBA" id="ARBA00022741"/>
    </source>
</evidence>
<dbReference type="PRINTS" id="PR00364">
    <property type="entry name" value="DISEASERSIST"/>
</dbReference>
<evidence type="ECO:0000259" key="9">
    <source>
        <dbReference type="Pfam" id="PF25019"/>
    </source>
</evidence>
<comment type="caution">
    <text evidence="10">The sequence shown here is derived from an EMBL/GenBank/DDBJ whole genome shotgun (WGS) entry which is preliminary data.</text>
</comment>
<dbReference type="GO" id="GO:0005524">
    <property type="term" value="F:ATP binding"/>
    <property type="evidence" value="ECO:0007669"/>
    <property type="project" value="UniProtKB-KW"/>
</dbReference>
<dbReference type="Proteomes" id="UP000593564">
    <property type="component" value="Unassembled WGS sequence"/>
</dbReference>
<dbReference type="EMBL" id="JACBKZ010000009">
    <property type="protein sequence ID" value="KAF5941408.1"/>
    <property type="molecule type" value="Genomic_DNA"/>
</dbReference>
<name>A0A7J7GPT2_CAMSI</name>
<dbReference type="GO" id="GO:0043531">
    <property type="term" value="F:ADP binding"/>
    <property type="evidence" value="ECO:0007669"/>
    <property type="project" value="InterPro"/>
</dbReference>
<dbReference type="InterPro" id="IPR032675">
    <property type="entry name" value="LRR_dom_sf"/>
</dbReference>
<feature type="domain" description="Disease resistance protein winged helix" evidence="8">
    <location>
        <begin position="384"/>
        <end position="457"/>
    </location>
</feature>
<evidence type="ECO:0000256" key="2">
    <source>
        <dbReference type="ARBA" id="ARBA00022614"/>
    </source>
</evidence>
<dbReference type="InterPro" id="IPR002182">
    <property type="entry name" value="NB-ARC"/>
</dbReference>
<dbReference type="Gene3D" id="3.40.50.300">
    <property type="entry name" value="P-loop containing nucleotide triphosphate hydrolases"/>
    <property type="match status" value="1"/>
</dbReference>
<dbReference type="GO" id="GO:0006952">
    <property type="term" value="P:defense response"/>
    <property type="evidence" value="ECO:0007669"/>
    <property type="project" value="UniProtKB-KW"/>
</dbReference>
<keyword evidence="5" id="KW-0611">Plant defense</keyword>
<dbReference type="Gene3D" id="1.10.10.10">
    <property type="entry name" value="Winged helix-like DNA-binding domain superfamily/Winged helix DNA-binding domain"/>
    <property type="match status" value="1"/>
</dbReference>
<comment type="similarity">
    <text evidence="1">Belongs to the disease resistance NB-LRR family.</text>
</comment>
<dbReference type="SUPFAM" id="SSF52058">
    <property type="entry name" value="L domain-like"/>
    <property type="match status" value="1"/>
</dbReference>
<feature type="domain" description="R13L1/DRL21-like LRR repeat region" evidence="9">
    <location>
        <begin position="635"/>
        <end position="769"/>
    </location>
</feature>
<dbReference type="AlphaFoldDB" id="A0A7J7GPT2"/>
<keyword evidence="11" id="KW-1185">Reference proteome</keyword>
<dbReference type="InterPro" id="IPR058922">
    <property type="entry name" value="WHD_DRP"/>
</dbReference>
<dbReference type="InterPro" id="IPR036388">
    <property type="entry name" value="WH-like_DNA-bd_sf"/>
</dbReference>
<reference evidence="11" key="1">
    <citation type="journal article" date="2020" name="Nat. Commun.">
        <title>Genome assembly of wild tea tree DASZ reveals pedigree and selection history of tea varieties.</title>
        <authorList>
            <person name="Zhang W."/>
            <person name="Zhang Y."/>
            <person name="Qiu H."/>
            <person name="Guo Y."/>
            <person name="Wan H."/>
            <person name="Zhang X."/>
            <person name="Scossa F."/>
            <person name="Alseekh S."/>
            <person name="Zhang Q."/>
            <person name="Wang P."/>
            <person name="Xu L."/>
            <person name="Schmidt M.H."/>
            <person name="Jia X."/>
            <person name="Li D."/>
            <person name="Zhu A."/>
            <person name="Guo F."/>
            <person name="Chen W."/>
            <person name="Ni D."/>
            <person name="Usadel B."/>
            <person name="Fernie A.R."/>
            <person name="Wen W."/>
        </authorList>
    </citation>
    <scope>NUCLEOTIDE SEQUENCE [LARGE SCALE GENOMIC DNA]</scope>
    <source>
        <strain evidence="11">cv. G240</strain>
    </source>
</reference>
<accession>A0A7J7GPT2</accession>
<dbReference type="InterPro" id="IPR056789">
    <property type="entry name" value="LRR_R13L1-DRL21"/>
</dbReference>
<evidence type="ECO:0000259" key="7">
    <source>
        <dbReference type="Pfam" id="PF00931"/>
    </source>
</evidence>
<dbReference type="SUPFAM" id="SSF52047">
    <property type="entry name" value="RNI-like"/>
    <property type="match status" value="1"/>
</dbReference>
<organism evidence="10 11">
    <name type="scientific">Camellia sinensis</name>
    <name type="common">Tea plant</name>
    <name type="synonym">Thea sinensis</name>
    <dbReference type="NCBI Taxonomy" id="4442"/>
    <lineage>
        <taxon>Eukaryota</taxon>
        <taxon>Viridiplantae</taxon>
        <taxon>Streptophyta</taxon>
        <taxon>Embryophyta</taxon>
        <taxon>Tracheophyta</taxon>
        <taxon>Spermatophyta</taxon>
        <taxon>Magnoliopsida</taxon>
        <taxon>eudicotyledons</taxon>
        <taxon>Gunneridae</taxon>
        <taxon>Pentapetalae</taxon>
        <taxon>asterids</taxon>
        <taxon>Ericales</taxon>
        <taxon>Theaceae</taxon>
        <taxon>Camellia</taxon>
    </lineage>
</organism>
<dbReference type="Pfam" id="PF00931">
    <property type="entry name" value="NB-ARC"/>
    <property type="match status" value="1"/>
</dbReference>
<evidence type="ECO:0000313" key="10">
    <source>
        <dbReference type="EMBL" id="KAF5941408.1"/>
    </source>
</evidence>
<evidence type="ECO:0008006" key="12">
    <source>
        <dbReference type="Google" id="ProtNLM"/>
    </source>
</evidence>
<dbReference type="SUPFAM" id="SSF52540">
    <property type="entry name" value="P-loop containing nucleoside triphosphate hydrolases"/>
    <property type="match status" value="1"/>
</dbReference>
<feature type="domain" description="NB-ARC" evidence="7">
    <location>
        <begin position="122"/>
        <end position="298"/>
    </location>
</feature>
<keyword evidence="4" id="KW-0547">Nucleotide-binding</keyword>
<keyword evidence="3" id="KW-0677">Repeat</keyword>
<keyword evidence="2" id="KW-0433">Leucine-rich repeat</keyword>
<proteinExistence type="inferred from homology"/>
<keyword evidence="6" id="KW-0067">ATP-binding</keyword>
<dbReference type="Pfam" id="PF23559">
    <property type="entry name" value="WHD_DRP"/>
    <property type="match status" value="1"/>
</dbReference>
<dbReference type="Gene3D" id="1.10.8.430">
    <property type="entry name" value="Helical domain of apoptotic protease-activating factors"/>
    <property type="match status" value="1"/>
</dbReference>
<dbReference type="FunFam" id="1.10.10.10:FF:000322">
    <property type="entry name" value="Probable disease resistance protein At1g63360"/>
    <property type="match status" value="1"/>
</dbReference>
<evidence type="ECO:0000256" key="6">
    <source>
        <dbReference type="ARBA" id="ARBA00022840"/>
    </source>
</evidence>
<feature type="domain" description="R13L1/DRL21-like LRR repeat region" evidence="9">
    <location>
        <begin position="974"/>
        <end position="1037"/>
    </location>
</feature>
<sequence>MQVWLKKLYSVACCVDDVLDELAFEVLRRKMEVQNRFMRNNRVHKSFSFCLSNPLPFRFKMANKVKNINFLLDNLCKDADGFGLKPADQILNAASTSFEPREVDFRLTHPFVDDKQVVGRDGDVSTVIDMLLSSDNTLDDLPVIAIVGMGGMGKTTLAQLVYNNDKVVKHFGYQRMWICVSDDFIVPKLLNQMVQSLTGDRSDVDNIQGIVTKLAAKLNGEKYLLVLDDVWNENPQSWECMRNSLLGIGGSKGSKIIATTRSMQVVCTMRTSPSLTHHLSQLSKNESWTMFRKRAFANGGPTETLDLVAIGRKMTEKCKGVPLAIKSLGGLMYSKKHFYEWELIKNSEIWRSTEIKEGIQPILRLSFDHLPSPYLKHYFAYCSIFPKDFNIQKDELIQLRMAQGYLQPSSGSNLEMEDVGNDYFNILLHNSLFQDVQLDDYNNITTCKMHDLVHDLALDVSEGKCLALTSIATEANYHPEVQHLSLDLMGKTSFEIPKENVGKLRTLSLTNNLPKIIAEVECIPTMSLVDFARKELPISLRKFVHLRYLDLSTSYFRTLPNFLTMLYNLQTLRLSSFALQKLPKKFYELMSLRHFYIDNDDDERTRKLMPMMIGKSTSLQTLPFFVVGEDKGRKIEELGSLNKLRGKLMIYNLQQVKSKEDAEKAKILGKPNICELGFHWKRVGNPSTAGDTTSINHKDVLEGLKPHGNLKVLKLEKFEGQNFASWMMSGRDTQLLQNLVKIELSKCTRCEQVPPLGHLPYLEVIKMSQLSNLKHIGPKFYGCHSVNHDQCNDGIITGSYSGAVTTATTKAMAVVFPALRELHLEYMPNIEEWCGLGVSSSSSDTTMFFPLLEFVRIRNCPELTTIPGHLLSLQGLIYGDIEHTDRPTHRPYLRIESWEIGQFSEELKYFPWPSTTLSAASASASTSAFPTTTAEEEEVDDDDTKYRPNPKHYPFISLVSLKLYGWERLKYLSDQLQHLTTLRHLVIWFFYGLEALPEWLGKLSSLHSLELCKCQTLMNLPTLEAMQRLTNLQSLRIDKCPLLKERCVRESGQEWHKIAHIPDIFNRSTVNRQMTNLLLQD</sequence>
<evidence type="ECO:0000256" key="5">
    <source>
        <dbReference type="ARBA" id="ARBA00022821"/>
    </source>
</evidence>
<gene>
    <name evidence="10" type="ORF">HYC85_019050</name>
</gene>
<dbReference type="Pfam" id="PF25019">
    <property type="entry name" value="LRR_R13L1-DRL21"/>
    <property type="match status" value="2"/>
</dbReference>
<dbReference type="InterPro" id="IPR042197">
    <property type="entry name" value="Apaf_helical"/>
</dbReference>
<dbReference type="Gene3D" id="3.80.10.10">
    <property type="entry name" value="Ribonuclease Inhibitor"/>
    <property type="match status" value="2"/>
</dbReference>
<evidence type="ECO:0000313" key="11">
    <source>
        <dbReference type="Proteomes" id="UP000593564"/>
    </source>
</evidence>